<dbReference type="Proteomes" id="UP000005239">
    <property type="component" value="Unassembled WGS sequence"/>
</dbReference>
<dbReference type="Gene3D" id="2.60.120.680">
    <property type="entry name" value="GOLD domain"/>
    <property type="match status" value="1"/>
</dbReference>
<evidence type="ECO:0000313" key="1">
    <source>
        <dbReference type="EnsemblMetazoa" id="PPA26710.1"/>
    </source>
</evidence>
<dbReference type="Pfam" id="PF00650">
    <property type="entry name" value="CRAL_TRIO"/>
    <property type="match status" value="1"/>
</dbReference>
<organism evidence="1 2">
    <name type="scientific">Pristionchus pacificus</name>
    <name type="common">Parasitic nematode worm</name>
    <dbReference type="NCBI Taxonomy" id="54126"/>
    <lineage>
        <taxon>Eukaryota</taxon>
        <taxon>Metazoa</taxon>
        <taxon>Ecdysozoa</taxon>
        <taxon>Nematoda</taxon>
        <taxon>Chromadorea</taxon>
        <taxon>Rhabditida</taxon>
        <taxon>Rhabditina</taxon>
        <taxon>Diplogasteromorpha</taxon>
        <taxon>Diplogasteroidea</taxon>
        <taxon>Neodiplogasteridae</taxon>
        <taxon>Pristionchus</taxon>
    </lineage>
</organism>
<name>A0A2A6C952_PRIPA</name>
<protein>
    <submittedName>
        <fullName evidence="1">CRAL-TRIO domain containing protein</fullName>
    </submittedName>
</protein>
<dbReference type="CDD" id="cd00170">
    <property type="entry name" value="SEC14"/>
    <property type="match status" value="1"/>
</dbReference>
<dbReference type="OrthoDB" id="1434354at2759"/>
<dbReference type="PANTHER" id="PTHR47159:SF3">
    <property type="entry name" value="CRAL-TRIO DOMAIN-CONTAINING PROTEIN"/>
    <property type="match status" value="1"/>
</dbReference>
<dbReference type="Pfam" id="PF25883">
    <property type="entry name" value="F28H7_8_C"/>
    <property type="match status" value="1"/>
</dbReference>
<sequence length="391" mass="44065">MTGGGSVPAKLSDSDRQKVDELRAAVKEYLTPYYDTDFNLLRWLVGHDYNIDLLKPKLINHLQLRKFEDWNLDGIASTPRNHVIHNYWKSGLTGEAGKTPNTFVNVEQTGANDYWGLLAAHSTTDLLKARVHDLESMLAARSSILYIMDLSGLKFDRNITTLVSGALASISAFMSDHYVELIHSFVLVNVPTFIHTIWEYIHSFVLVNAPTFWTLARPLLPERTRNKVKILGSKWQTEILELADASVLPSYWNAEGSSVFTAHIERGVPVPQELYYKGSMPADSQTLSVKAGKIGTMDLELKEGQSVHYLLHGDGQFAFAIYYSDDATTRDSEGVGKWARCYPLFAKIPGPTTVPLKDSIKIPKSGTYRLWFSNEHAWLHTLKITHQLRID</sequence>
<dbReference type="SMART" id="SM00516">
    <property type="entry name" value="SEC14"/>
    <property type="match status" value="1"/>
</dbReference>
<dbReference type="EnsemblMetazoa" id="PPA26710.1">
    <property type="protein sequence ID" value="PPA26710.1"/>
    <property type="gene ID" value="WBGene00116264"/>
</dbReference>
<dbReference type="SUPFAM" id="SSF46938">
    <property type="entry name" value="CRAL/TRIO N-terminal domain"/>
    <property type="match status" value="1"/>
</dbReference>
<dbReference type="SUPFAM" id="SSF101576">
    <property type="entry name" value="Supernatant protein factor (SPF), C-terminal domain"/>
    <property type="match status" value="1"/>
</dbReference>
<dbReference type="InterPro" id="IPR036865">
    <property type="entry name" value="CRAL-TRIO_dom_sf"/>
</dbReference>
<dbReference type="InterPro" id="IPR058960">
    <property type="entry name" value="Ctg-1-like_C"/>
</dbReference>
<keyword evidence="2" id="KW-1185">Reference proteome</keyword>
<dbReference type="InterPro" id="IPR036598">
    <property type="entry name" value="GOLD_dom_sf"/>
</dbReference>
<dbReference type="PROSITE" id="PS50191">
    <property type="entry name" value="CRAL_TRIO"/>
    <property type="match status" value="1"/>
</dbReference>
<reference evidence="2" key="1">
    <citation type="journal article" date="2008" name="Nat. Genet.">
        <title>The Pristionchus pacificus genome provides a unique perspective on nematode lifestyle and parasitism.</title>
        <authorList>
            <person name="Dieterich C."/>
            <person name="Clifton S.W."/>
            <person name="Schuster L.N."/>
            <person name="Chinwalla A."/>
            <person name="Delehaunty K."/>
            <person name="Dinkelacker I."/>
            <person name="Fulton L."/>
            <person name="Fulton R."/>
            <person name="Godfrey J."/>
            <person name="Minx P."/>
            <person name="Mitreva M."/>
            <person name="Roeseler W."/>
            <person name="Tian H."/>
            <person name="Witte H."/>
            <person name="Yang S.P."/>
            <person name="Wilson R.K."/>
            <person name="Sommer R.J."/>
        </authorList>
    </citation>
    <scope>NUCLEOTIDE SEQUENCE [LARGE SCALE GENOMIC DNA]</scope>
    <source>
        <strain evidence="2">PS312</strain>
    </source>
</reference>
<proteinExistence type="predicted"/>
<dbReference type="Gene3D" id="3.40.525.10">
    <property type="entry name" value="CRAL-TRIO lipid binding domain"/>
    <property type="match status" value="2"/>
</dbReference>
<accession>A0A2A6C952</accession>
<dbReference type="InterPro" id="IPR036273">
    <property type="entry name" value="CRAL/TRIO_N_dom_sf"/>
</dbReference>
<gene>
    <name evidence="1" type="primary">WBGene00116264</name>
</gene>
<dbReference type="AlphaFoldDB" id="A0A2A6C952"/>
<dbReference type="InterPro" id="IPR001251">
    <property type="entry name" value="CRAL-TRIO_dom"/>
</dbReference>
<dbReference type="InterPro" id="IPR053302">
    <property type="entry name" value="CRAL-TRIO_domain"/>
</dbReference>
<dbReference type="SUPFAM" id="SSF52087">
    <property type="entry name" value="CRAL/TRIO domain"/>
    <property type="match status" value="1"/>
</dbReference>
<reference evidence="1" key="2">
    <citation type="submission" date="2022-06" db="UniProtKB">
        <authorList>
            <consortium name="EnsemblMetazoa"/>
        </authorList>
    </citation>
    <scope>IDENTIFICATION</scope>
    <source>
        <strain evidence="1">PS312</strain>
    </source>
</reference>
<evidence type="ECO:0000313" key="2">
    <source>
        <dbReference type="Proteomes" id="UP000005239"/>
    </source>
</evidence>
<dbReference type="PANTHER" id="PTHR47159">
    <property type="entry name" value="PROTEIN CBG07705-RELATED"/>
    <property type="match status" value="1"/>
</dbReference>
<accession>A0A8R1YIV6</accession>